<dbReference type="AlphaFoldDB" id="A0A166MLR9"/>
<name>A0A166MLR9_9AGAM</name>
<accession>A0A166MLR9</accession>
<gene>
    <name evidence="2" type="ORF">FIBSPDRAFT_430812</name>
</gene>
<organism evidence="2 3">
    <name type="scientific">Athelia psychrophila</name>
    <dbReference type="NCBI Taxonomy" id="1759441"/>
    <lineage>
        <taxon>Eukaryota</taxon>
        <taxon>Fungi</taxon>
        <taxon>Dikarya</taxon>
        <taxon>Basidiomycota</taxon>
        <taxon>Agaricomycotina</taxon>
        <taxon>Agaricomycetes</taxon>
        <taxon>Agaricomycetidae</taxon>
        <taxon>Atheliales</taxon>
        <taxon>Atheliaceae</taxon>
        <taxon>Athelia</taxon>
    </lineage>
</organism>
<dbReference type="STRING" id="436010.A0A166MLR9"/>
<reference evidence="2 3" key="1">
    <citation type="journal article" date="2016" name="Mol. Biol. Evol.">
        <title>Comparative Genomics of Early-Diverging Mushroom-Forming Fungi Provides Insights into the Origins of Lignocellulose Decay Capabilities.</title>
        <authorList>
            <person name="Nagy L.G."/>
            <person name="Riley R."/>
            <person name="Tritt A."/>
            <person name="Adam C."/>
            <person name="Daum C."/>
            <person name="Floudas D."/>
            <person name="Sun H."/>
            <person name="Yadav J.S."/>
            <person name="Pangilinan J."/>
            <person name="Larsson K.H."/>
            <person name="Matsuura K."/>
            <person name="Barry K."/>
            <person name="Labutti K."/>
            <person name="Kuo R."/>
            <person name="Ohm R.A."/>
            <person name="Bhattacharya S.S."/>
            <person name="Shirouzu T."/>
            <person name="Yoshinaga Y."/>
            <person name="Martin F.M."/>
            <person name="Grigoriev I.V."/>
            <person name="Hibbett D.S."/>
        </authorList>
    </citation>
    <scope>NUCLEOTIDE SEQUENCE [LARGE SCALE GENOMIC DNA]</scope>
    <source>
        <strain evidence="2 3">CBS 109695</strain>
    </source>
</reference>
<dbReference type="OrthoDB" id="3244423at2759"/>
<dbReference type="Gene3D" id="3.80.10.10">
    <property type="entry name" value="Ribonuclease Inhibitor"/>
    <property type="match status" value="1"/>
</dbReference>
<evidence type="ECO:0000256" key="1">
    <source>
        <dbReference type="SAM" id="Coils"/>
    </source>
</evidence>
<proteinExistence type="predicted"/>
<protein>
    <submittedName>
        <fullName evidence="2">Uncharacterized protein</fullName>
    </submittedName>
</protein>
<sequence>MRQVNQTRISTLSKRLKAIDRTKKELTRQLQELEVESIAKRNELHSLRNEDAPISSLPNEVLSMIFEIGQKIPRGYSIQGVLSFEIAVSHVTSHWRYVALGTPALWTHITRTEFRQKFDLISAYLRRSEPLPFDLRIFIGRDDMYSSGGFGEEMEDIGPFFDLIKPYLERCGKLFITAREYVGGIALLRLLSPISASSLNSFRVFFHGQRIRGDTINIFQGGAHALKHLELGGLQFVFCNLPTSNLTALRLGDFTWPRKPSEFHNICASLSGMHLLSHLHLDSTYADIPWPFDVPITLPALRSIAYLASATHISALLLALDAPLLEGVSLEFGEGDSVLDEALSLHCPSKFPSVRRLGLTFDEEEDENEVSIGSTRTLALAFPLITTLAHPCNEAYVVATRLHEFFAFLQDDGGVWPHMTTLQIPLSFNTILPKNDLKETLVHRANAGYPIRTITLPEIHLEQGLSLASCVQPPPQVIRYTDDTPFPFPGGSIGGFS</sequence>
<feature type="coiled-coil region" evidence="1">
    <location>
        <begin position="9"/>
        <end position="50"/>
    </location>
</feature>
<dbReference type="EMBL" id="KV417528">
    <property type="protein sequence ID" value="KZP24126.1"/>
    <property type="molecule type" value="Genomic_DNA"/>
</dbReference>
<keyword evidence="3" id="KW-1185">Reference proteome</keyword>
<evidence type="ECO:0000313" key="3">
    <source>
        <dbReference type="Proteomes" id="UP000076532"/>
    </source>
</evidence>
<dbReference type="Proteomes" id="UP000076532">
    <property type="component" value="Unassembled WGS sequence"/>
</dbReference>
<dbReference type="InterPro" id="IPR032675">
    <property type="entry name" value="LRR_dom_sf"/>
</dbReference>
<keyword evidence="1" id="KW-0175">Coiled coil</keyword>
<evidence type="ECO:0000313" key="2">
    <source>
        <dbReference type="EMBL" id="KZP24126.1"/>
    </source>
</evidence>